<dbReference type="Proteomes" id="UP000216024">
    <property type="component" value="Unassembled WGS sequence"/>
</dbReference>
<evidence type="ECO:0000313" key="1">
    <source>
        <dbReference type="EMBL" id="PAB59184.1"/>
    </source>
</evidence>
<dbReference type="OrthoDB" id="9807346at2"/>
<organism evidence="1 2">
    <name type="scientific">Anaeromicrobium sediminis</name>
    <dbReference type="NCBI Taxonomy" id="1478221"/>
    <lineage>
        <taxon>Bacteria</taxon>
        <taxon>Bacillati</taxon>
        <taxon>Bacillota</taxon>
        <taxon>Clostridia</taxon>
        <taxon>Peptostreptococcales</taxon>
        <taxon>Thermotaleaceae</taxon>
        <taxon>Anaeromicrobium</taxon>
    </lineage>
</organism>
<dbReference type="EMBL" id="NIBG01000009">
    <property type="protein sequence ID" value="PAB59184.1"/>
    <property type="molecule type" value="Genomic_DNA"/>
</dbReference>
<gene>
    <name evidence="1" type="ORF">CCE28_11740</name>
</gene>
<accession>A0A267MHX5</accession>
<comment type="caution">
    <text evidence="1">The sequence shown here is derived from an EMBL/GenBank/DDBJ whole genome shotgun (WGS) entry which is preliminary data.</text>
</comment>
<protein>
    <submittedName>
        <fullName evidence="1">Uracil-DNA glycosylase</fullName>
    </submittedName>
</protein>
<name>A0A267MHX5_9FIRM</name>
<sequence length="54" mass="6446">MDNQRIYCKKCKHYYITWNNKFPNGCKLYGIKSNQLPSILVYRSTGKKCEYFTG</sequence>
<reference evidence="1 2" key="1">
    <citation type="submission" date="2017-06" db="EMBL/GenBank/DDBJ databases">
        <title>Draft genome sequence of anaerobic fermentative bacterium Anaeromicrobium sediminis DY2726D isolated from West Pacific Ocean sediments.</title>
        <authorList>
            <person name="Zeng X."/>
        </authorList>
    </citation>
    <scope>NUCLEOTIDE SEQUENCE [LARGE SCALE GENOMIC DNA]</scope>
    <source>
        <strain evidence="1 2">DY2726D</strain>
    </source>
</reference>
<keyword evidence="2" id="KW-1185">Reference proteome</keyword>
<evidence type="ECO:0000313" key="2">
    <source>
        <dbReference type="Proteomes" id="UP000216024"/>
    </source>
</evidence>
<dbReference type="AlphaFoldDB" id="A0A267MHX5"/>
<proteinExistence type="predicted"/>